<keyword evidence="7" id="KW-0732">Signal</keyword>
<protein>
    <submittedName>
        <fullName evidence="9">Putative hla class i histocompatibility antigen b-42 alpha chain-like protein</fullName>
    </submittedName>
</protein>
<dbReference type="EMBL" id="GABZ01000089">
    <property type="protein sequence ID" value="JAA53436.1"/>
    <property type="molecule type" value="mRNA"/>
</dbReference>
<dbReference type="GO" id="GO:0006955">
    <property type="term" value="P:immune response"/>
    <property type="evidence" value="ECO:0007669"/>
    <property type="project" value="TreeGrafter"/>
</dbReference>
<dbReference type="InterPro" id="IPR011161">
    <property type="entry name" value="MHC_I-like_Ag-recog"/>
</dbReference>
<dbReference type="GO" id="GO:0098553">
    <property type="term" value="C:lumenal side of endoplasmic reticulum membrane"/>
    <property type="evidence" value="ECO:0007669"/>
    <property type="project" value="UniProtKB-ARBA"/>
</dbReference>
<dbReference type="PANTHER" id="PTHR16675">
    <property type="entry name" value="MHC CLASS I-RELATED"/>
    <property type="match status" value="1"/>
</dbReference>
<evidence type="ECO:0000256" key="2">
    <source>
        <dbReference type="ARBA" id="ARBA00022451"/>
    </source>
</evidence>
<dbReference type="GO" id="GO:0005102">
    <property type="term" value="F:signaling receptor binding"/>
    <property type="evidence" value="ECO:0007669"/>
    <property type="project" value="TreeGrafter"/>
</dbReference>
<evidence type="ECO:0000256" key="7">
    <source>
        <dbReference type="SAM" id="SignalP"/>
    </source>
</evidence>
<keyword evidence="2" id="KW-0490">MHC I</keyword>
<dbReference type="SUPFAM" id="SSF54452">
    <property type="entry name" value="MHC antigen-recognition domain"/>
    <property type="match status" value="1"/>
</dbReference>
<evidence type="ECO:0000313" key="9">
    <source>
        <dbReference type="EMBL" id="JAA53436.1"/>
    </source>
</evidence>
<accession>K9J4H6</accession>
<keyword evidence="3" id="KW-0391">Immunity</keyword>
<evidence type="ECO:0000256" key="3">
    <source>
        <dbReference type="ARBA" id="ARBA00022859"/>
    </source>
</evidence>
<feature type="region of interest" description="Disordered" evidence="6">
    <location>
        <begin position="26"/>
        <end position="103"/>
    </location>
</feature>
<dbReference type="InterPro" id="IPR011162">
    <property type="entry name" value="MHC_I/II-like_Ag-recog"/>
</dbReference>
<dbReference type="GO" id="GO:0001916">
    <property type="term" value="P:positive regulation of T cell mediated cytotoxicity"/>
    <property type="evidence" value="ECO:0007669"/>
    <property type="project" value="TreeGrafter"/>
</dbReference>
<organism evidence="9">
    <name type="scientific">Desmodus rotundus</name>
    <name type="common">Vampire bat</name>
    <dbReference type="NCBI Taxonomy" id="9430"/>
    <lineage>
        <taxon>Eukaryota</taxon>
        <taxon>Metazoa</taxon>
        <taxon>Chordata</taxon>
        <taxon>Craniata</taxon>
        <taxon>Vertebrata</taxon>
        <taxon>Euteleostomi</taxon>
        <taxon>Mammalia</taxon>
        <taxon>Eutheria</taxon>
        <taxon>Laurasiatheria</taxon>
        <taxon>Chiroptera</taxon>
        <taxon>Yangochiroptera</taxon>
        <taxon>Phyllostomidae</taxon>
        <taxon>Desmodontinae</taxon>
        <taxon>Desmodus</taxon>
    </lineage>
</organism>
<dbReference type="AlphaFoldDB" id="K9J4H6"/>
<evidence type="ECO:0000256" key="1">
    <source>
        <dbReference type="ARBA" id="ARBA00004167"/>
    </source>
</evidence>
<feature type="domain" description="MHC class I-like antigen recognition-like" evidence="8">
    <location>
        <begin position="106"/>
        <end position="158"/>
    </location>
</feature>
<evidence type="ECO:0000256" key="6">
    <source>
        <dbReference type="SAM" id="MobiDB-lite"/>
    </source>
</evidence>
<dbReference type="GO" id="GO:0002476">
    <property type="term" value="P:antigen processing and presentation of endogenous peptide antigen via MHC class Ib"/>
    <property type="evidence" value="ECO:0007669"/>
    <property type="project" value="TreeGrafter"/>
</dbReference>
<keyword evidence="5" id="KW-0325">Glycoprotein</keyword>
<feature type="chain" id="PRO_5003932410" evidence="7">
    <location>
        <begin position="22"/>
        <end position="162"/>
    </location>
</feature>
<evidence type="ECO:0000259" key="8">
    <source>
        <dbReference type="Pfam" id="PF00129"/>
    </source>
</evidence>
<reference evidence="9" key="1">
    <citation type="submission" date="2012-11" db="EMBL/GenBank/DDBJ databases">
        <title>The Vampirome: Transcriptome and Proteome Analysis of the Submandibular and Accessory Glands of the Vampire Bat and Vector of Human Rabies, Desmodus rotundus.</title>
        <authorList>
            <person name="Francischetti I.M.B."/>
            <person name="Assumpcao T.C.F."/>
            <person name="Ma D."/>
            <person name="Vicente E.C."/>
            <person name="Ribeiro J.M.C."/>
        </authorList>
    </citation>
    <scope>NUCLEOTIDE SEQUENCE</scope>
    <source>
        <tissue evidence="9">Salivary gland</tissue>
    </source>
</reference>
<dbReference type="InterPro" id="IPR050208">
    <property type="entry name" value="MHC_class-I_related"/>
</dbReference>
<feature type="signal peptide" evidence="7">
    <location>
        <begin position="1"/>
        <end position="21"/>
    </location>
</feature>
<dbReference type="InterPro" id="IPR037055">
    <property type="entry name" value="MHC_I-like_Ag-recog_sf"/>
</dbReference>
<dbReference type="Gene3D" id="3.30.500.10">
    <property type="entry name" value="MHC class I-like antigen recognition-like"/>
    <property type="match status" value="1"/>
</dbReference>
<name>K9J4H6_DESRO</name>
<feature type="non-terminal residue" evidence="9">
    <location>
        <position position="162"/>
    </location>
</feature>
<dbReference type="GO" id="GO:0005615">
    <property type="term" value="C:extracellular space"/>
    <property type="evidence" value="ECO:0007669"/>
    <property type="project" value="TreeGrafter"/>
</dbReference>
<sequence>MEPQTLLLLLSGALAMTETWASECPFPRKRPLREGSEETAQGRRTRGLSLSSAPGPDLKPSTPTSAPTLPFLSPPPLHDIFPAPGPQGSTGQAGNPGRASSPPLGPHALKYFSTIVSGPGRGKYRYIVVGYVDDTEVVRFDSDGASSRLEPRVPWLEQWWAE</sequence>
<evidence type="ECO:0000256" key="4">
    <source>
        <dbReference type="ARBA" id="ARBA00023136"/>
    </source>
</evidence>
<keyword evidence="4" id="KW-0472">Membrane</keyword>
<dbReference type="GO" id="GO:0030670">
    <property type="term" value="C:phagocytic vesicle membrane"/>
    <property type="evidence" value="ECO:0007669"/>
    <property type="project" value="UniProtKB-ARBA"/>
</dbReference>
<dbReference type="GO" id="GO:0009897">
    <property type="term" value="C:external side of plasma membrane"/>
    <property type="evidence" value="ECO:0007669"/>
    <property type="project" value="TreeGrafter"/>
</dbReference>
<dbReference type="GO" id="GO:0042605">
    <property type="term" value="F:peptide antigen binding"/>
    <property type="evidence" value="ECO:0007669"/>
    <property type="project" value="TreeGrafter"/>
</dbReference>
<dbReference type="PANTHER" id="PTHR16675:SF251">
    <property type="entry name" value="HLA CLASS I HISTOCOMPATIBILITY ANTIGEN, C ALPHA CHAIN"/>
    <property type="match status" value="1"/>
</dbReference>
<dbReference type="Pfam" id="PF00129">
    <property type="entry name" value="MHC_I"/>
    <property type="match status" value="1"/>
</dbReference>
<comment type="subcellular location">
    <subcellularLocation>
        <location evidence="1">Membrane</location>
        <topology evidence="1">Single-pass membrane protein</topology>
    </subcellularLocation>
</comment>
<dbReference type="SMR" id="K9J4H6"/>
<proteinExistence type="evidence at transcript level"/>
<evidence type="ECO:0000256" key="5">
    <source>
        <dbReference type="ARBA" id="ARBA00023180"/>
    </source>
</evidence>
<dbReference type="GO" id="GO:0042612">
    <property type="term" value="C:MHC class I protein complex"/>
    <property type="evidence" value="ECO:0007669"/>
    <property type="project" value="UniProtKB-KW"/>
</dbReference>
<dbReference type="GO" id="GO:0002486">
    <property type="term" value="P:antigen processing and presentation of endogenous peptide antigen via MHC class I via ER pathway, TAP-independent"/>
    <property type="evidence" value="ECO:0007669"/>
    <property type="project" value="TreeGrafter"/>
</dbReference>